<evidence type="ECO:0000259" key="8">
    <source>
        <dbReference type="PROSITE" id="PS50090"/>
    </source>
</evidence>
<feature type="domain" description="Myb-like" evidence="8">
    <location>
        <begin position="62"/>
        <end position="112"/>
    </location>
</feature>
<dbReference type="GO" id="GO:0043565">
    <property type="term" value="F:sequence-specific DNA binding"/>
    <property type="evidence" value="ECO:0007669"/>
    <property type="project" value="UniProtKB-ARBA"/>
</dbReference>
<evidence type="ECO:0000313" key="10">
    <source>
        <dbReference type="Proteomes" id="UP000504610"/>
    </source>
</evidence>
<feature type="domain" description="Myb-like" evidence="8">
    <location>
        <begin position="9"/>
        <end position="61"/>
    </location>
</feature>
<protein>
    <submittedName>
        <fullName evidence="11">Transcription factor MYB12</fullName>
    </submittedName>
</protein>
<feature type="domain" description="HTH myb-type" evidence="9">
    <location>
        <begin position="62"/>
        <end position="116"/>
    </location>
</feature>
<keyword evidence="6" id="KW-0539">Nucleus</keyword>
<evidence type="ECO:0000256" key="5">
    <source>
        <dbReference type="ARBA" id="ARBA00023163"/>
    </source>
</evidence>
<dbReference type="CDD" id="cd00167">
    <property type="entry name" value="SANT"/>
    <property type="match status" value="2"/>
</dbReference>
<accession>A0A6J0JJE5</accession>
<keyword evidence="3" id="KW-0805">Transcription regulation</keyword>
<dbReference type="InterPro" id="IPR017930">
    <property type="entry name" value="Myb_dom"/>
</dbReference>
<dbReference type="GO" id="GO:0006950">
    <property type="term" value="P:response to stress"/>
    <property type="evidence" value="ECO:0007669"/>
    <property type="project" value="UniProtKB-ARBA"/>
</dbReference>
<evidence type="ECO:0000313" key="11">
    <source>
        <dbReference type="RefSeq" id="XP_018435146.1"/>
    </source>
</evidence>
<evidence type="ECO:0000256" key="3">
    <source>
        <dbReference type="ARBA" id="ARBA00023015"/>
    </source>
</evidence>
<dbReference type="Proteomes" id="UP000504610">
    <property type="component" value="Chromosome 6"/>
</dbReference>
<dbReference type="SUPFAM" id="SSF46689">
    <property type="entry name" value="Homeodomain-like"/>
    <property type="match status" value="1"/>
</dbReference>
<evidence type="ECO:0000256" key="4">
    <source>
        <dbReference type="ARBA" id="ARBA00023125"/>
    </source>
</evidence>
<dbReference type="InterPro" id="IPR015495">
    <property type="entry name" value="Myb_TF_plants"/>
</dbReference>
<dbReference type="PROSITE" id="PS51294">
    <property type="entry name" value="HTH_MYB"/>
    <property type="match status" value="2"/>
</dbReference>
<feature type="compositionally biased region" description="Basic residues" evidence="7">
    <location>
        <begin position="153"/>
        <end position="167"/>
    </location>
</feature>
<feature type="domain" description="HTH myb-type" evidence="9">
    <location>
        <begin position="9"/>
        <end position="61"/>
    </location>
</feature>
<dbReference type="Gene3D" id="1.10.10.60">
    <property type="entry name" value="Homeodomain-like"/>
    <property type="match status" value="2"/>
</dbReference>
<dbReference type="FunFam" id="1.10.10.60:FF:000231">
    <property type="entry name" value="Myb transcription factor"/>
    <property type="match status" value="1"/>
</dbReference>
<evidence type="ECO:0000256" key="7">
    <source>
        <dbReference type="SAM" id="MobiDB-lite"/>
    </source>
</evidence>
<dbReference type="AlphaFoldDB" id="A0A6J0JJE5"/>
<gene>
    <name evidence="11" type="primary">LOC108807367</name>
</gene>
<name>A0A6J0JJE5_RAPSA</name>
<evidence type="ECO:0000256" key="2">
    <source>
        <dbReference type="ARBA" id="ARBA00022737"/>
    </source>
</evidence>
<evidence type="ECO:0000256" key="1">
    <source>
        <dbReference type="ARBA" id="ARBA00004123"/>
    </source>
</evidence>
<keyword evidence="4" id="KW-0238">DNA-binding</keyword>
<keyword evidence="10" id="KW-1185">Reference proteome</keyword>
<dbReference type="GO" id="GO:0045893">
    <property type="term" value="P:positive regulation of DNA-templated transcription"/>
    <property type="evidence" value="ECO:0007669"/>
    <property type="project" value="UniProtKB-ARBA"/>
</dbReference>
<reference evidence="11" key="2">
    <citation type="submission" date="2025-08" db="UniProtKB">
        <authorList>
            <consortium name="RefSeq"/>
        </authorList>
    </citation>
    <scope>IDENTIFICATION</scope>
    <source>
        <tissue evidence="11">Leaf</tissue>
    </source>
</reference>
<dbReference type="OrthoDB" id="2143914at2759"/>
<feature type="region of interest" description="Disordered" evidence="7">
    <location>
        <begin position="129"/>
        <end position="175"/>
    </location>
</feature>
<dbReference type="RefSeq" id="XP_018435146.1">
    <property type="nucleotide sequence ID" value="XM_018579644.2"/>
</dbReference>
<reference evidence="10" key="1">
    <citation type="journal article" date="2019" name="Database">
        <title>The radish genome database (RadishGD): an integrated information resource for radish genomics.</title>
        <authorList>
            <person name="Yu H.J."/>
            <person name="Baek S."/>
            <person name="Lee Y.J."/>
            <person name="Cho A."/>
            <person name="Mun J.H."/>
        </authorList>
    </citation>
    <scope>NUCLEOTIDE SEQUENCE [LARGE SCALE GENOMIC DNA]</scope>
    <source>
        <strain evidence="10">cv. WK10039</strain>
    </source>
</reference>
<dbReference type="KEGG" id="rsz:108807367"/>
<dbReference type="PANTHER" id="PTHR47999">
    <property type="entry name" value="TRANSCRIPTION FACTOR MYB8-RELATED-RELATED"/>
    <property type="match status" value="1"/>
</dbReference>
<dbReference type="FunFam" id="1.10.10.60:FF:000121">
    <property type="entry name" value="Myb transcription factor"/>
    <property type="match status" value="1"/>
</dbReference>
<comment type="subcellular location">
    <subcellularLocation>
        <location evidence="1">Nucleus</location>
    </subcellularLocation>
</comment>
<dbReference type="Pfam" id="PF00249">
    <property type="entry name" value="Myb_DNA-binding"/>
    <property type="match status" value="2"/>
</dbReference>
<dbReference type="PROSITE" id="PS50090">
    <property type="entry name" value="MYB_LIKE"/>
    <property type="match status" value="2"/>
</dbReference>
<proteinExistence type="predicted"/>
<dbReference type="InterPro" id="IPR001005">
    <property type="entry name" value="SANT/Myb"/>
</dbReference>
<dbReference type="PANTHER" id="PTHR47999:SF15">
    <property type="entry name" value="BNAC04G52010D PROTEIN"/>
    <property type="match status" value="1"/>
</dbReference>
<evidence type="ECO:0000259" key="9">
    <source>
        <dbReference type="PROSITE" id="PS51294"/>
    </source>
</evidence>
<dbReference type="GO" id="GO:0005634">
    <property type="term" value="C:nucleus"/>
    <property type="evidence" value="ECO:0007669"/>
    <property type="project" value="UniProtKB-SubCell"/>
</dbReference>
<sequence length="382" mass="42667">MGRAPCCEKVGIKRGRWTAEEDQILSSYIQSNGEGSWRSLPKNAGLKRCGKSCRLRWVNYLRSDLRRGNITPQEEELVVKMHSTLGNRWSLIASHLPGRTDNEIKNYWNSHLSRKLHYIRKSHDVPAVIMNAPPTSQRLPEKRRPGRTSRSAMKPKTHKPKTRKPKKTSAPPEVDANVAVNAVVGEDALMMELSGAEAELGPRDDYYYGACHEGGDCCNTNNNNNNNNNNLMSINGEDAVLSFDDDIIDLLLDESDPGNVFSLSDGDGELSHLGDSTIARGSSETSNLGYLDPLHEPCPSVESFINYEHQNALTDEFIDWDCVWQEGNKSHKLCHEKDSSDSMVSWLLDGDDETTIGKSNCENFGEPLDHNEENALVAWLLS</sequence>
<dbReference type="GeneID" id="108807367"/>
<keyword evidence="5" id="KW-0804">Transcription</keyword>
<keyword evidence="2" id="KW-0677">Repeat</keyword>
<organism evidence="10 11">
    <name type="scientific">Raphanus sativus</name>
    <name type="common">Radish</name>
    <name type="synonym">Raphanus raphanistrum var. sativus</name>
    <dbReference type="NCBI Taxonomy" id="3726"/>
    <lineage>
        <taxon>Eukaryota</taxon>
        <taxon>Viridiplantae</taxon>
        <taxon>Streptophyta</taxon>
        <taxon>Embryophyta</taxon>
        <taxon>Tracheophyta</taxon>
        <taxon>Spermatophyta</taxon>
        <taxon>Magnoliopsida</taxon>
        <taxon>eudicotyledons</taxon>
        <taxon>Gunneridae</taxon>
        <taxon>Pentapetalae</taxon>
        <taxon>rosids</taxon>
        <taxon>malvids</taxon>
        <taxon>Brassicales</taxon>
        <taxon>Brassicaceae</taxon>
        <taxon>Brassiceae</taxon>
        <taxon>Raphanus</taxon>
    </lineage>
</organism>
<dbReference type="GO" id="GO:0046148">
    <property type="term" value="P:pigment biosynthetic process"/>
    <property type="evidence" value="ECO:0007669"/>
    <property type="project" value="UniProtKB-ARBA"/>
</dbReference>
<dbReference type="SMART" id="SM00717">
    <property type="entry name" value="SANT"/>
    <property type="match status" value="2"/>
</dbReference>
<dbReference type="InterPro" id="IPR009057">
    <property type="entry name" value="Homeodomain-like_sf"/>
</dbReference>
<evidence type="ECO:0000256" key="6">
    <source>
        <dbReference type="ARBA" id="ARBA00023242"/>
    </source>
</evidence>